<organism evidence="2 3">
    <name type="scientific">Solanum verrucosum</name>
    <dbReference type="NCBI Taxonomy" id="315347"/>
    <lineage>
        <taxon>Eukaryota</taxon>
        <taxon>Viridiplantae</taxon>
        <taxon>Streptophyta</taxon>
        <taxon>Embryophyta</taxon>
        <taxon>Tracheophyta</taxon>
        <taxon>Spermatophyta</taxon>
        <taxon>Magnoliopsida</taxon>
        <taxon>eudicotyledons</taxon>
        <taxon>Gunneridae</taxon>
        <taxon>Pentapetalae</taxon>
        <taxon>asterids</taxon>
        <taxon>lamiids</taxon>
        <taxon>Solanales</taxon>
        <taxon>Solanaceae</taxon>
        <taxon>Solanoideae</taxon>
        <taxon>Solaneae</taxon>
        <taxon>Solanum</taxon>
    </lineage>
</organism>
<feature type="domain" description="ATPase AAA-type core" evidence="1">
    <location>
        <begin position="74"/>
        <end position="111"/>
    </location>
</feature>
<protein>
    <recommendedName>
        <fullName evidence="1">ATPase AAA-type core domain-containing protein</fullName>
    </recommendedName>
</protein>
<dbReference type="GO" id="GO:0016887">
    <property type="term" value="F:ATP hydrolysis activity"/>
    <property type="evidence" value="ECO:0007669"/>
    <property type="project" value="InterPro"/>
</dbReference>
<dbReference type="InterPro" id="IPR012337">
    <property type="entry name" value="RNaseH-like_sf"/>
</dbReference>
<evidence type="ECO:0000259" key="1">
    <source>
        <dbReference type="Pfam" id="PF00004"/>
    </source>
</evidence>
<dbReference type="GO" id="GO:0005524">
    <property type="term" value="F:ATP binding"/>
    <property type="evidence" value="ECO:0007669"/>
    <property type="project" value="InterPro"/>
</dbReference>
<dbReference type="GO" id="GO:0051013">
    <property type="term" value="P:microtubule severing"/>
    <property type="evidence" value="ECO:0007669"/>
    <property type="project" value="TreeGrafter"/>
</dbReference>
<dbReference type="AlphaFoldDB" id="A0AAF0ZZF2"/>
<reference evidence="2" key="1">
    <citation type="submission" date="2023-08" db="EMBL/GenBank/DDBJ databases">
        <title>A de novo genome assembly of Solanum verrucosum Schlechtendal, a Mexican diploid species geographically isolated from the other diploid A-genome species in potato relatives.</title>
        <authorList>
            <person name="Hosaka K."/>
        </authorList>
    </citation>
    <scope>NUCLEOTIDE SEQUENCE</scope>
    <source>
        <tissue evidence="2">Young leaves</tissue>
    </source>
</reference>
<evidence type="ECO:0000313" key="3">
    <source>
        <dbReference type="Proteomes" id="UP001234989"/>
    </source>
</evidence>
<dbReference type="Pfam" id="PF00004">
    <property type="entry name" value="AAA"/>
    <property type="match status" value="1"/>
</dbReference>
<proteinExistence type="predicted"/>
<dbReference type="Gene3D" id="3.40.50.300">
    <property type="entry name" value="P-loop containing nucleotide triphosphate hydrolases"/>
    <property type="match status" value="1"/>
</dbReference>
<accession>A0AAF0ZZF2</accession>
<sequence>MPIPEWKWEIIAMDFVVSLPKTLWKFDSIWVVVDRLTKSAHFILVPSSVSCDCTSTSKASQRTNESDDRPWRGVLMLGSPGTGKTLLAKDVATECGTTFINISCSSLCEKLYRE</sequence>
<name>A0AAF0ZZF2_SOLVR</name>
<keyword evidence="3" id="KW-1185">Reference proteome</keyword>
<gene>
    <name evidence="2" type="ORF">MTR67_047839</name>
</gene>
<dbReference type="PANTHER" id="PTHR23074">
    <property type="entry name" value="AAA DOMAIN-CONTAINING"/>
    <property type="match status" value="1"/>
</dbReference>
<evidence type="ECO:0000313" key="2">
    <source>
        <dbReference type="EMBL" id="WMV54454.1"/>
    </source>
</evidence>
<dbReference type="SUPFAM" id="SSF53098">
    <property type="entry name" value="Ribonuclease H-like"/>
    <property type="match status" value="1"/>
</dbReference>
<dbReference type="InterPro" id="IPR027417">
    <property type="entry name" value="P-loop_NTPase"/>
</dbReference>
<dbReference type="Proteomes" id="UP001234989">
    <property type="component" value="Chromosome 11"/>
</dbReference>
<dbReference type="EMBL" id="CP133622">
    <property type="protein sequence ID" value="WMV54454.1"/>
    <property type="molecule type" value="Genomic_DNA"/>
</dbReference>
<dbReference type="PANTHER" id="PTHR23074:SF150">
    <property type="entry name" value="KATANIN P60 ATPASE-CONTAINING SUBUNIT A1-LIKE"/>
    <property type="match status" value="1"/>
</dbReference>
<dbReference type="SUPFAM" id="SSF52540">
    <property type="entry name" value="P-loop containing nucleoside triphosphate hydrolases"/>
    <property type="match status" value="1"/>
</dbReference>
<dbReference type="InterPro" id="IPR003959">
    <property type="entry name" value="ATPase_AAA_core"/>
</dbReference>
<dbReference type="GO" id="GO:0015630">
    <property type="term" value="C:microtubule cytoskeleton"/>
    <property type="evidence" value="ECO:0007669"/>
    <property type="project" value="TreeGrafter"/>
</dbReference>
<dbReference type="InterPro" id="IPR050304">
    <property type="entry name" value="MT-severing_AAA_ATPase"/>
</dbReference>